<evidence type="ECO:0000256" key="10">
    <source>
        <dbReference type="ARBA" id="ARBA00023310"/>
    </source>
</evidence>
<keyword evidence="9 11" id="KW-0472">Membrane</keyword>
<dbReference type="SUPFAM" id="SSF81336">
    <property type="entry name" value="F1F0 ATP synthase subunit A"/>
    <property type="match status" value="1"/>
</dbReference>
<keyword evidence="4 11" id="KW-0138">CF(0)</keyword>
<evidence type="ECO:0000256" key="8">
    <source>
        <dbReference type="ARBA" id="ARBA00023065"/>
    </source>
</evidence>
<dbReference type="GO" id="GO:0045259">
    <property type="term" value="C:proton-transporting ATP synthase complex"/>
    <property type="evidence" value="ECO:0007669"/>
    <property type="project" value="UniProtKB-KW"/>
</dbReference>
<evidence type="ECO:0000256" key="6">
    <source>
        <dbReference type="ARBA" id="ARBA00022781"/>
    </source>
</evidence>
<dbReference type="InterPro" id="IPR045083">
    <property type="entry name" value="ATP_synth_F0_asu_bact/mt"/>
</dbReference>
<comment type="similarity">
    <text evidence="2 11 12">Belongs to the ATPase A chain family.</text>
</comment>
<keyword evidence="5 11" id="KW-0812">Transmembrane</keyword>
<evidence type="ECO:0000256" key="7">
    <source>
        <dbReference type="ARBA" id="ARBA00022989"/>
    </source>
</evidence>
<evidence type="ECO:0000256" key="2">
    <source>
        <dbReference type="ARBA" id="ARBA00006810"/>
    </source>
</evidence>
<feature type="transmembrane region" description="Helical" evidence="11">
    <location>
        <begin position="219"/>
        <end position="242"/>
    </location>
</feature>
<dbReference type="PANTHER" id="PTHR11410:SF0">
    <property type="entry name" value="ATP SYNTHASE SUBUNIT A"/>
    <property type="match status" value="1"/>
</dbReference>
<dbReference type="PANTHER" id="PTHR11410">
    <property type="entry name" value="ATP SYNTHASE SUBUNIT A"/>
    <property type="match status" value="1"/>
</dbReference>
<protein>
    <recommendedName>
        <fullName evidence="11 12">ATP synthase subunit a</fullName>
    </recommendedName>
    <alternativeName>
        <fullName evidence="11">ATP synthase F0 sector subunit a</fullName>
    </alternativeName>
    <alternativeName>
        <fullName evidence="11">F-ATPase subunit 6</fullName>
    </alternativeName>
</protein>
<dbReference type="NCBIfam" id="NF004482">
    <property type="entry name" value="PRK05815.2-4"/>
    <property type="match status" value="1"/>
</dbReference>
<gene>
    <name evidence="11" type="primary">atpB</name>
    <name evidence="13" type="ORF">H3309_08940</name>
</gene>
<keyword evidence="3 11" id="KW-0813">Transport</keyword>
<feature type="transmembrane region" description="Helical" evidence="11">
    <location>
        <begin position="141"/>
        <end position="165"/>
    </location>
</feature>
<dbReference type="CDD" id="cd00310">
    <property type="entry name" value="ATP-synt_Fo_a_6"/>
    <property type="match status" value="1"/>
</dbReference>
<organism evidence="13 14">
    <name type="scientific">Sandaracinobacteroides saxicola</name>
    <dbReference type="NCBI Taxonomy" id="2759707"/>
    <lineage>
        <taxon>Bacteria</taxon>
        <taxon>Pseudomonadati</taxon>
        <taxon>Pseudomonadota</taxon>
        <taxon>Alphaproteobacteria</taxon>
        <taxon>Sphingomonadales</taxon>
        <taxon>Sphingosinicellaceae</taxon>
        <taxon>Sandaracinobacteroides</taxon>
    </lineage>
</organism>
<dbReference type="EMBL" id="CP059851">
    <property type="protein sequence ID" value="QMW24592.1"/>
    <property type="molecule type" value="Genomic_DNA"/>
</dbReference>
<name>A0A7G5IMK0_9SPHN</name>
<dbReference type="InterPro" id="IPR023011">
    <property type="entry name" value="ATP_synth_F0_asu_AS"/>
</dbReference>
<comment type="function">
    <text evidence="11 12">Key component of the proton channel; it plays a direct role in the translocation of protons across the membrane.</text>
</comment>
<reference evidence="13 14" key="1">
    <citation type="submission" date="2020-07" db="EMBL/GenBank/DDBJ databases">
        <title>Complete genome sequence for Sandaracinobacter sp. M6.</title>
        <authorList>
            <person name="Tang Y."/>
            <person name="Liu Q."/>
            <person name="Guo Z."/>
            <person name="Lei P."/>
            <person name="Huang B."/>
        </authorList>
    </citation>
    <scope>NUCLEOTIDE SEQUENCE [LARGE SCALE GENOMIC DNA]</scope>
    <source>
        <strain evidence="13 14">M6</strain>
    </source>
</reference>
<dbReference type="Pfam" id="PF00119">
    <property type="entry name" value="ATP-synt_A"/>
    <property type="match status" value="1"/>
</dbReference>
<evidence type="ECO:0000313" key="14">
    <source>
        <dbReference type="Proteomes" id="UP000515292"/>
    </source>
</evidence>
<evidence type="ECO:0000256" key="12">
    <source>
        <dbReference type="RuleBase" id="RU000483"/>
    </source>
</evidence>
<dbReference type="InterPro" id="IPR000568">
    <property type="entry name" value="ATP_synth_F0_asu"/>
</dbReference>
<evidence type="ECO:0000256" key="3">
    <source>
        <dbReference type="ARBA" id="ARBA00022448"/>
    </source>
</evidence>
<feature type="transmembrane region" description="Helical" evidence="11">
    <location>
        <begin position="185"/>
        <end position="207"/>
    </location>
</feature>
<dbReference type="Proteomes" id="UP000515292">
    <property type="component" value="Chromosome"/>
</dbReference>
<dbReference type="GO" id="GO:0005886">
    <property type="term" value="C:plasma membrane"/>
    <property type="evidence" value="ECO:0007669"/>
    <property type="project" value="UniProtKB-SubCell"/>
</dbReference>
<keyword evidence="6 11" id="KW-0375">Hydrogen ion transport</keyword>
<feature type="transmembrane region" description="Helical" evidence="11">
    <location>
        <begin position="29"/>
        <end position="47"/>
    </location>
</feature>
<keyword evidence="11" id="KW-1003">Cell membrane</keyword>
<dbReference type="KEGG" id="sand:H3309_08940"/>
<dbReference type="HAMAP" id="MF_01393">
    <property type="entry name" value="ATP_synth_a_bact"/>
    <property type="match status" value="1"/>
</dbReference>
<accession>A0A7G5IMK0</accession>
<keyword evidence="10 11" id="KW-0066">ATP synthesis</keyword>
<dbReference type="Gene3D" id="1.20.120.220">
    <property type="entry name" value="ATP synthase, F0 complex, subunit A"/>
    <property type="match status" value="1"/>
</dbReference>
<evidence type="ECO:0000256" key="9">
    <source>
        <dbReference type="ARBA" id="ARBA00023136"/>
    </source>
</evidence>
<dbReference type="AlphaFoldDB" id="A0A7G5IMK0"/>
<keyword evidence="14" id="KW-1185">Reference proteome</keyword>
<evidence type="ECO:0000256" key="4">
    <source>
        <dbReference type="ARBA" id="ARBA00022547"/>
    </source>
</evidence>
<dbReference type="NCBIfam" id="TIGR01131">
    <property type="entry name" value="ATP_synt_6_or_A"/>
    <property type="match status" value="1"/>
</dbReference>
<evidence type="ECO:0000256" key="5">
    <source>
        <dbReference type="ARBA" id="ARBA00022692"/>
    </source>
</evidence>
<feature type="transmembrane region" description="Helical" evidence="11">
    <location>
        <begin position="84"/>
        <end position="108"/>
    </location>
</feature>
<keyword evidence="8 11" id="KW-0406">Ion transport</keyword>
<dbReference type="GO" id="GO:0046933">
    <property type="term" value="F:proton-transporting ATP synthase activity, rotational mechanism"/>
    <property type="evidence" value="ECO:0007669"/>
    <property type="project" value="UniProtKB-UniRule"/>
</dbReference>
<proteinExistence type="inferred from homology"/>
<dbReference type="InterPro" id="IPR035908">
    <property type="entry name" value="F0_ATP_A_sf"/>
</dbReference>
<comment type="subcellular location">
    <subcellularLocation>
        <location evidence="11 12">Cell membrane</location>
        <topology evidence="11 12">Multi-pass membrane protein</topology>
    </subcellularLocation>
    <subcellularLocation>
        <location evidence="1">Membrane</location>
        <topology evidence="1">Multi-pass membrane protein</topology>
    </subcellularLocation>
</comment>
<dbReference type="PRINTS" id="PR00123">
    <property type="entry name" value="ATPASEA"/>
</dbReference>
<sequence>MVASPLEQFEISRIAPLAVGGYDVSFTNASMFMAIALLLILGLMWMGTRNAALVPNRWQAAVETLHEFIGGMVHENIGPKGRKFVPFIFSLFIFVLVANMIGLVPFTFTVTSHIAVTFAFAALIFVICIVVGVVRHGFHFLSLFVPANTPWVLLLLIVPIEIISFLSRPLTLAIRLFANMTAGHILLKVFAGFVISLGTAGGLLALLSPLPLVMTVAFYGLELIVAVVQAYVFALLTCIYLNDSINLHH</sequence>
<evidence type="ECO:0000256" key="11">
    <source>
        <dbReference type="HAMAP-Rule" id="MF_01393"/>
    </source>
</evidence>
<dbReference type="PROSITE" id="PS00449">
    <property type="entry name" value="ATPASE_A"/>
    <property type="match status" value="1"/>
</dbReference>
<evidence type="ECO:0000256" key="1">
    <source>
        <dbReference type="ARBA" id="ARBA00004141"/>
    </source>
</evidence>
<evidence type="ECO:0000313" key="13">
    <source>
        <dbReference type="EMBL" id="QMW24592.1"/>
    </source>
</evidence>
<keyword evidence="7 11" id="KW-1133">Transmembrane helix</keyword>
<feature type="transmembrane region" description="Helical" evidence="11">
    <location>
        <begin position="114"/>
        <end position="134"/>
    </location>
</feature>